<keyword evidence="4" id="KW-0393">Immunoglobulin domain</keyword>
<keyword evidence="2" id="KW-1064">Adaptive immunity</keyword>
<evidence type="ECO:0000256" key="3">
    <source>
        <dbReference type="ARBA" id="ARBA00023170"/>
    </source>
</evidence>
<dbReference type="Ensembl" id="ENSSRHT00000017828.1">
    <property type="protein sequence ID" value="ENSSRHP00000017268.1"/>
    <property type="gene ID" value="ENSSRHG00000009450.1"/>
</dbReference>
<evidence type="ECO:0000313" key="7">
    <source>
        <dbReference type="Ensembl" id="ENSSRHP00000017268.1"/>
    </source>
</evidence>
<dbReference type="SUPFAM" id="SSF48726">
    <property type="entry name" value="Immunoglobulin"/>
    <property type="match status" value="1"/>
</dbReference>
<reference evidence="7" key="2">
    <citation type="submission" date="2025-09" db="UniProtKB">
        <authorList>
            <consortium name="Ensembl"/>
        </authorList>
    </citation>
    <scope>IDENTIFICATION</scope>
</reference>
<evidence type="ECO:0000256" key="4">
    <source>
        <dbReference type="ARBA" id="ARBA00023319"/>
    </source>
</evidence>
<dbReference type="Pfam" id="PF07686">
    <property type="entry name" value="V-set"/>
    <property type="match status" value="1"/>
</dbReference>
<dbReference type="InterPro" id="IPR051287">
    <property type="entry name" value="TCR_variable_region"/>
</dbReference>
<dbReference type="CDD" id="cd00099">
    <property type="entry name" value="IgV"/>
    <property type="match status" value="1"/>
</dbReference>
<dbReference type="Proteomes" id="UP000472270">
    <property type="component" value="Unassembled WGS sequence"/>
</dbReference>
<reference evidence="7" key="1">
    <citation type="submission" date="2025-08" db="UniProtKB">
        <authorList>
            <consortium name="Ensembl"/>
        </authorList>
    </citation>
    <scope>IDENTIFICATION</scope>
</reference>
<evidence type="ECO:0000256" key="5">
    <source>
        <dbReference type="SAM" id="Phobius"/>
    </source>
</evidence>
<keyword evidence="2" id="KW-0391">Immunity</keyword>
<evidence type="ECO:0000313" key="8">
    <source>
        <dbReference type="Proteomes" id="UP000472270"/>
    </source>
</evidence>
<keyword evidence="5" id="KW-1133">Transmembrane helix</keyword>
<dbReference type="PANTHER" id="PTHR19367:SF18">
    <property type="entry name" value="T CELL RECEPTOR ALPHA VARIABLE 16"/>
    <property type="match status" value="1"/>
</dbReference>
<dbReference type="Gene3D" id="2.60.40.10">
    <property type="entry name" value="Immunoglobulins"/>
    <property type="match status" value="1"/>
</dbReference>
<accession>A0A673GVB4</accession>
<evidence type="ECO:0000256" key="2">
    <source>
        <dbReference type="ARBA" id="ARBA00023130"/>
    </source>
</evidence>
<dbReference type="InterPro" id="IPR013783">
    <property type="entry name" value="Ig-like_fold"/>
</dbReference>
<proteinExistence type="predicted"/>
<feature type="transmembrane region" description="Helical" evidence="5">
    <location>
        <begin position="6"/>
        <end position="30"/>
    </location>
</feature>
<feature type="domain" description="Immunoglobulin V-set" evidence="6">
    <location>
        <begin position="39"/>
        <end position="115"/>
    </location>
</feature>
<organism evidence="7 8">
    <name type="scientific">Sinocyclocheilus rhinocerous</name>
    <dbReference type="NCBI Taxonomy" id="307959"/>
    <lineage>
        <taxon>Eukaryota</taxon>
        <taxon>Metazoa</taxon>
        <taxon>Chordata</taxon>
        <taxon>Craniata</taxon>
        <taxon>Vertebrata</taxon>
        <taxon>Euteleostomi</taxon>
        <taxon>Actinopterygii</taxon>
        <taxon>Neopterygii</taxon>
        <taxon>Teleostei</taxon>
        <taxon>Ostariophysi</taxon>
        <taxon>Cypriniformes</taxon>
        <taxon>Cyprinidae</taxon>
        <taxon>Cyprininae</taxon>
        <taxon>Sinocyclocheilus</taxon>
    </lineage>
</organism>
<dbReference type="InterPro" id="IPR013106">
    <property type="entry name" value="Ig_V-set"/>
</dbReference>
<keyword evidence="8" id="KW-1185">Reference proteome</keyword>
<sequence length="149" mass="16788">TFESFHSIMLLCALVIFLVLAGETCLFYLITTSFDLKLVTLYCNYTAYRLHWYRQKAGSKLEFLLLIDKSTKFVVPASPPLPHMSTSFHNNNRVDLIISSAAVSDSALYYCALEPTVTGKPATQYKSQDFAYLQSSMILCLYCISAIII</sequence>
<evidence type="ECO:0000259" key="6">
    <source>
        <dbReference type="Pfam" id="PF07686"/>
    </source>
</evidence>
<dbReference type="GO" id="GO:0002250">
    <property type="term" value="P:adaptive immune response"/>
    <property type="evidence" value="ECO:0007669"/>
    <property type="project" value="UniProtKB-KW"/>
</dbReference>
<dbReference type="PANTHER" id="PTHR19367">
    <property type="entry name" value="T-CELL RECEPTOR ALPHA CHAIN V REGION"/>
    <property type="match status" value="1"/>
</dbReference>
<keyword evidence="3" id="KW-0675">Receptor</keyword>
<keyword evidence="1" id="KW-0732">Signal</keyword>
<keyword evidence="5" id="KW-0812">Transmembrane</keyword>
<dbReference type="AlphaFoldDB" id="A0A673GVB4"/>
<protein>
    <submittedName>
        <fullName evidence="7">T-cell receptor alpha/delta variable 2.0.4</fullName>
    </submittedName>
</protein>
<keyword evidence="5" id="KW-0472">Membrane</keyword>
<name>A0A673GVB4_9TELE</name>
<evidence type="ECO:0000256" key="1">
    <source>
        <dbReference type="ARBA" id="ARBA00022729"/>
    </source>
</evidence>
<dbReference type="InterPro" id="IPR036179">
    <property type="entry name" value="Ig-like_dom_sf"/>
</dbReference>